<dbReference type="Proteomes" id="UP000594261">
    <property type="component" value="Chromosome 2"/>
</dbReference>
<sequence>MDVQPPVHATRRPSKYLDVWDLPNDQVIDLPLNSMHQLVDDGARAFTGFLGTIARKPHMYPIRYLSWKDMPEKLKEEC</sequence>
<dbReference type="InParanoid" id="A0A7N2QZ69"/>
<organism evidence="1 2">
    <name type="scientific">Quercus lobata</name>
    <name type="common">Valley oak</name>
    <dbReference type="NCBI Taxonomy" id="97700"/>
    <lineage>
        <taxon>Eukaryota</taxon>
        <taxon>Viridiplantae</taxon>
        <taxon>Streptophyta</taxon>
        <taxon>Embryophyta</taxon>
        <taxon>Tracheophyta</taxon>
        <taxon>Spermatophyta</taxon>
        <taxon>Magnoliopsida</taxon>
        <taxon>eudicotyledons</taxon>
        <taxon>Gunneridae</taxon>
        <taxon>Pentapetalae</taxon>
        <taxon>rosids</taxon>
        <taxon>fabids</taxon>
        <taxon>Fagales</taxon>
        <taxon>Fagaceae</taxon>
        <taxon>Quercus</taxon>
    </lineage>
</organism>
<dbReference type="Gramene" id="QL02p048942:mrna">
    <property type="protein sequence ID" value="QL02p048942:mrna"/>
    <property type="gene ID" value="QL02p048942"/>
</dbReference>
<dbReference type="EnsemblPlants" id="QL02p048942:mrna">
    <property type="protein sequence ID" value="QL02p048942:mrna"/>
    <property type="gene ID" value="QL02p048942"/>
</dbReference>
<reference evidence="1" key="2">
    <citation type="submission" date="2021-01" db="UniProtKB">
        <authorList>
            <consortium name="EnsemblPlants"/>
        </authorList>
    </citation>
    <scope>IDENTIFICATION</scope>
</reference>
<evidence type="ECO:0000313" key="2">
    <source>
        <dbReference type="Proteomes" id="UP000594261"/>
    </source>
</evidence>
<dbReference type="AlphaFoldDB" id="A0A7N2QZ69"/>
<name>A0A7N2QZ69_QUELO</name>
<protein>
    <submittedName>
        <fullName evidence="1">Uncharacterized protein</fullName>
    </submittedName>
</protein>
<accession>A0A7N2QZ69</accession>
<proteinExistence type="predicted"/>
<reference evidence="2" key="1">
    <citation type="journal article" date="2016" name="G3 (Bethesda)">
        <title>First Draft Assembly and Annotation of the Genome of a California Endemic Oak Quercus lobata Nee (Fagaceae).</title>
        <authorList>
            <person name="Sork V.L."/>
            <person name="Fitz-Gibbon S.T."/>
            <person name="Puiu D."/>
            <person name="Crepeau M."/>
            <person name="Gugger P.F."/>
            <person name="Sherman R."/>
            <person name="Stevens K."/>
            <person name="Langley C.H."/>
            <person name="Pellegrini M."/>
            <person name="Salzberg S.L."/>
        </authorList>
    </citation>
    <scope>NUCLEOTIDE SEQUENCE [LARGE SCALE GENOMIC DNA]</scope>
    <source>
        <strain evidence="2">cv. SW786</strain>
    </source>
</reference>
<evidence type="ECO:0000313" key="1">
    <source>
        <dbReference type="EnsemblPlants" id="QL02p048942:mrna"/>
    </source>
</evidence>
<keyword evidence="2" id="KW-1185">Reference proteome</keyword>